<evidence type="ECO:0000313" key="2">
    <source>
        <dbReference type="Proteomes" id="UP001629230"/>
    </source>
</evidence>
<sequence>MVIDKGNRRLEIAEAKLIVNAANEVFDVLEEELGLTDGSPEWKELYDRVVLGTIARRAKTQADLEMMLAV</sequence>
<organism evidence="1 2">
    <name type="scientific">Paraburkholderia dipogonis</name>
    <dbReference type="NCBI Taxonomy" id="1211383"/>
    <lineage>
        <taxon>Bacteria</taxon>
        <taxon>Pseudomonadati</taxon>
        <taxon>Pseudomonadota</taxon>
        <taxon>Betaproteobacteria</taxon>
        <taxon>Burkholderiales</taxon>
        <taxon>Burkholderiaceae</taxon>
        <taxon>Paraburkholderia</taxon>
    </lineage>
</organism>
<gene>
    <name evidence="1" type="ORF">PQR57_46360</name>
</gene>
<comment type="caution">
    <text evidence="1">The sequence shown here is derived from an EMBL/GenBank/DDBJ whole genome shotgun (WGS) entry which is preliminary data.</text>
</comment>
<name>A0ABW9BAB4_9BURK</name>
<evidence type="ECO:0000313" key="1">
    <source>
        <dbReference type="EMBL" id="MFM0008312.1"/>
    </source>
</evidence>
<protein>
    <submittedName>
        <fullName evidence="1">Uncharacterized protein</fullName>
    </submittedName>
</protein>
<dbReference type="Proteomes" id="UP001629230">
    <property type="component" value="Unassembled WGS sequence"/>
</dbReference>
<proteinExistence type="predicted"/>
<dbReference type="EMBL" id="JAQQEZ010000093">
    <property type="protein sequence ID" value="MFM0008312.1"/>
    <property type="molecule type" value="Genomic_DNA"/>
</dbReference>
<dbReference type="RefSeq" id="WP_408183305.1">
    <property type="nucleotide sequence ID" value="NZ_JAQQEZ010000093.1"/>
</dbReference>
<reference evidence="1 2" key="1">
    <citation type="journal article" date="2024" name="Chem. Sci.">
        <title>Discovery of megapolipeptins by genome mining of a Burkholderiales bacteria collection.</title>
        <authorList>
            <person name="Paulo B.S."/>
            <person name="Recchia M.J.J."/>
            <person name="Lee S."/>
            <person name="Fergusson C.H."/>
            <person name="Romanowski S.B."/>
            <person name="Hernandez A."/>
            <person name="Krull N."/>
            <person name="Liu D.Y."/>
            <person name="Cavanagh H."/>
            <person name="Bos A."/>
            <person name="Gray C.A."/>
            <person name="Murphy B.T."/>
            <person name="Linington R.G."/>
            <person name="Eustaquio A.S."/>
        </authorList>
    </citation>
    <scope>NUCLEOTIDE SEQUENCE [LARGE SCALE GENOMIC DNA]</scope>
    <source>
        <strain evidence="1 2">RL17-350-BIC-A</strain>
    </source>
</reference>
<accession>A0ABW9BAB4</accession>
<keyword evidence="2" id="KW-1185">Reference proteome</keyword>